<dbReference type="PANTHER" id="PTHR30055:SF239">
    <property type="entry name" value="TRANSCRIPTIONAL REGULATORY PROTEIN"/>
    <property type="match status" value="1"/>
</dbReference>
<reference evidence="5 6" key="1">
    <citation type="submission" date="2019-05" db="EMBL/GenBank/DDBJ databases">
        <authorList>
            <person name="Lee S.D."/>
        </authorList>
    </citation>
    <scope>NUCLEOTIDE SEQUENCE [LARGE SCALE GENOMIC DNA]</scope>
    <source>
        <strain evidence="5 6">YC2-7</strain>
    </source>
</reference>
<keyword evidence="6" id="KW-1185">Reference proteome</keyword>
<organism evidence="5 6">
    <name type="scientific">Antrihabitans stalactiti</name>
    <dbReference type="NCBI Taxonomy" id="2584121"/>
    <lineage>
        <taxon>Bacteria</taxon>
        <taxon>Bacillati</taxon>
        <taxon>Actinomycetota</taxon>
        <taxon>Actinomycetes</taxon>
        <taxon>Mycobacteriales</taxon>
        <taxon>Nocardiaceae</taxon>
        <taxon>Antrihabitans</taxon>
    </lineage>
</organism>
<evidence type="ECO:0000256" key="3">
    <source>
        <dbReference type="ARBA" id="ARBA00023163"/>
    </source>
</evidence>
<gene>
    <name evidence="5" type="ORF">FGL95_14510</name>
</gene>
<dbReference type="RefSeq" id="WP_169587925.1">
    <property type="nucleotide sequence ID" value="NZ_VCQU01000004.1"/>
</dbReference>
<keyword evidence="1" id="KW-0805">Transcription regulation</keyword>
<dbReference type="InterPro" id="IPR009057">
    <property type="entry name" value="Homeodomain-like_sf"/>
</dbReference>
<dbReference type="PRINTS" id="PR00400">
    <property type="entry name" value="TETREPRESSOR"/>
</dbReference>
<feature type="domain" description="HTH-type transcriptional regulator MT1864/Rv1816-like C-terminal" evidence="4">
    <location>
        <begin position="82"/>
        <end position="182"/>
    </location>
</feature>
<evidence type="ECO:0000259" key="4">
    <source>
        <dbReference type="Pfam" id="PF13305"/>
    </source>
</evidence>
<dbReference type="GO" id="GO:0046677">
    <property type="term" value="P:response to antibiotic"/>
    <property type="evidence" value="ECO:0007669"/>
    <property type="project" value="InterPro"/>
</dbReference>
<dbReference type="SUPFAM" id="SSF46689">
    <property type="entry name" value="Homeodomain-like"/>
    <property type="match status" value="1"/>
</dbReference>
<dbReference type="SUPFAM" id="SSF48498">
    <property type="entry name" value="Tetracyclin repressor-like, C-terminal domain"/>
    <property type="match status" value="1"/>
</dbReference>
<dbReference type="Proteomes" id="UP000535543">
    <property type="component" value="Unassembled WGS sequence"/>
</dbReference>
<protein>
    <submittedName>
        <fullName evidence="5">TetR/AcrR family transcriptional regulator</fullName>
    </submittedName>
</protein>
<dbReference type="InterPro" id="IPR025996">
    <property type="entry name" value="MT1864/Rv1816-like_C"/>
</dbReference>
<dbReference type="GO" id="GO:0000976">
    <property type="term" value="F:transcription cis-regulatory region binding"/>
    <property type="evidence" value="ECO:0007669"/>
    <property type="project" value="TreeGrafter"/>
</dbReference>
<dbReference type="GO" id="GO:0003700">
    <property type="term" value="F:DNA-binding transcription factor activity"/>
    <property type="evidence" value="ECO:0007669"/>
    <property type="project" value="TreeGrafter"/>
</dbReference>
<dbReference type="InterPro" id="IPR050109">
    <property type="entry name" value="HTH-type_TetR-like_transc_reg"/>
</dbReference>
<evidence type="ECO:0000256" key="2">
    <source>
        <dbReference type="ARBA" id="ARBA00023125"/>
    </source>
</evidence>
<dbReference type="EMBL" id="VCQU01000004">
    <property type="protein sequence ID" value="NMN96249.1"/>
    <property type="molecule type" value="Genomic_DNA"/>
</dbReference>
<reference evidence="5 6" key="2">
    <citation type="submission" date="2020-06" db="EMBL/GenBank/DDBJ databases">
        <title>Antribacter stalactiti gen. nov., sp. nov., a new member of the family Nacardiaceae isolated from a cave.</title>
        <authorList>
            <person name="Kim I.S."/>
        </authorList>
    </citation>
    <scope>NUCLEOTIDE SEQUENCE [LARGE SCALE GENOMIC DNA]</scope>
    <source>
        <strain evidence="5 6">YC2-7</strain>
    </source>
</reference>
<dbReference type="Pfam" id="PF13305">
    <property type="entry name" value="TetR_C_33"/>
    <property type="match status" value="1"/>
</dbReference>
<dbReference type="PANTHER" id="PTHR30055">
    <property type="entry name" value="HTH-TYPE TRANSCRIPTIONAL REGULATOR RUTR"/>
    <property type="match status" value="1"/>
</dbReference>
<accession>A0A848KD58</accession>
<comment type="caution">
    <text evidence="5">The sequence shown here is derived from an EMBL/GenBank/DDBJ whole genome shotgun (WGS) entry which is preliminary data.</text>
</comment>
<dbReference type="AlphaFoldDB" id="A0A848KD58"/>
<dbReference type="InterPro" id="IPR036271">
    <property type="entry name" value="Tet_transcr_reg_TetR-rel_C_sf"/>
</dbReference>
<evidence type="ECO:0000313" key="5">
    <source>
        <dbReference type="EMBL" id="NMN96249.1"/>
    </source>
</evidence>
<name>A0A848KD58_9NOCA</name>
<keyword evidence="3" id="KW-0804">Transcription</keyword>
<evidence type="ECO:0000256" key="1">
    <source>
        <dbReference type="ARBA" id="ARBA00023015"/>
    </source>
</evidence>
<keyword evidence="2" id="KW-0238">DNA-binding</keyword>
<dbReference type="Gene3D" id="1.10.357.10">
    <property type="entry name" value="Tetracycline Repressor, domain 2"/>
    <property type="match status" value="1"/>
</dbReference>
<proteinExistence type="predicted"/>
<evidence type="ECO:0000313" key="6">
    <source>
        <dbReference type="Proteomes" id="UP000535543"/>
    </source>
</evidence>
<sequence length="193" mass="20752">MPRVGLTPTLVVSAAADIADLDGLDALTLARLAEQLDVRVPSLYKHVNGLDDLRRELALVGVRELTAIVSSATVGRSGTDALRALCASYRDYSRRYPGRYAAMQRAPDHDNPADDELRTAGAELVGLFTKVLRGYNFGDDDAIHATRILRSALHGFTALENLGGFGLPQSIDDTFEHLLDVLVSGLTALAEGH</sequence>
<dbReference type="Gene3D" id="1.10.10.60">
    <property type="entry name" value="Homeodomain-like"/>
    <property type="match status" value="1"/>
</dbReference>
<dbReference type="InterPro" id="IPR003012">
    <property type="entry name" value="Tet_transcr_reg_TetR"/>
</dbReference>
<dbReference type="GO" id="GO:0045892">
    <property type="term" value="P:negative regulation of DNA-templated transcription"/>
    <property type="evidence" value="ECO:0007669"/>
    <property type="project" value="InterPro"/>
</dbReference>